<dbReference type="PANTHER" id="PTHR30363">
    <property type="entry name" value="HTH-TYPE TRANSCRIPTIONAL REGULATOR SRLR-RELATED"/>
    <property type="match status" value="1"/>
</dbReference>
<dbReference type="SUPFAM" id="SSF100950">
    <property type="entry name" value="NagB/RpiA/CoA transferase-like"/>
    <property type="match status" value="1"/>
</dbReference>
<keyword evidence="3" id="KW-0804">Transcription</keyword>
<dbReference type="PRINTS" id="PR00037">
    <property type="entry name" value="HTHLACR"/>
</dbReference>
<keyword evidence="2" id="KW-0238">DNA-binding</keyword>
<dbReference type="InterPro" id="IPR036388">
    <property type="entry name" value="WH-like_DNA-bd_sf"/>
</dbReference>
<dbReference type="GO" id="GO:0003677">
    <property type="term" value="F:DNA binding"/>
    <property type="evidence" value="ECO:0007669"/>
    <property type="project" value="UniProtKB-KW"/>
</dbReference>
<dbReference type="InterPro" id="IPR037171">
    <property type="entry name" value="NagB/RpiA_transferase-like"/>
</dbReference>
<dbReference type="SMART" id="SM01134">
    <property type="entry name" value="DeoRC"/>
    <property type="match status" value="1"/>
</dbReference>
<dbReference type="PROSITE" id="PS00894">
    <property type="entry name" value="HTH_DEOR_1"/>
    <property type="match status" value="1"/>
</dbReference>
<dbReference type="Proteomes" id="UP000318297">
    <property type="component" value="Unassembled WGS sequence"/>
</dbReference>
<dbReference type="RefSeq" id="WP_246104456.1">
    <property type="nucleotide sequence ID" value="NZ_VIVQ01000001.1"/>
</dbReference>
<evidence type="ECO:0000313" key="6">
    <source>
        <dbReference type="Proteomes" id="UP000318297"/>
    </source>
</evidence>
<dbReference type="PROSITE" id="PS51000">
    <property type="entry name" value="HTH_DEOR_2"/>
    <property type="match status" value="1"/>
</dbReference>
<evidence type="ECO:0000313" key="5">
    <source>
        <dbReference type="EMBL" id="TWE12208.1"/>
    </source>
</evidence>
<dbReference type="InterPro" id="IPR014036">
    <property type="entry name" value="DeoR-like_C"/>
</dbReference>
<dbReference type="PANTHER" id="PTHR30363:SF44">
    <property type="entry name" value="AGA OPERON TRANSCRIPTIONAL REPRESSOR-RELATED"/>
    <property type="match status" value="1"/>
</dbReference>
<dbReference type="InterPro" id="IPR036390">
    <property type="entry name" value="WH_DNA-bd_sf"/>
</dbReference>
<keyword evidence="1" id="KW-0805">Transcription regulation</keyword>
<dbReference type="AlphaFoldDB" id="A0A561E9A0"/>
<evidence type="ECO:0000259" key="4">
    <source>
        <dbReference type="PROSITE" id="PS51000"/>
    </source>
</evidence>
<dbReference type="Gene3D" id="3.40.50.1360">
    <property type="match status" value="1"/>
</dbReference>
<evidence type="ECO:0000256" key="2">
    <source>
        <dbReference type="ARBA" id="ARBA00023125"/>
    </source>
</evidence>
<evidence type="ECO:0000256" key="1">
    <source>
        <dbReference type="ARBA" id="ARBA00023015"/>
    </source>
</evidence>
<dbReference type="InterPro" id="IPR001034">
    <property type="entry name" value="DeoR_HTH"/>
</dbReference>
<dbReference type="GO" id="GO:0003700">
    <property type="term" value="F:DNA-binding transcription factor activity"/>
    <property type="evidence" value="ECO:0007669"/>
    <property type="project" value="InterPro"/>
</dbReference>
<keyword evidence="6" id="KW-1185">Reference proteome</keyword>
<dbReference type="SUPFAM" id="SSF46785">
    <property type="entry name" value="Winged helix' DNA-binding domain"/>
    <property type="match status" value="1"/>
</dbReference>
<dbReference type="EMBL" id="VIVQ01000001">
    <property type="protein sequence ID" value="TWE12208.1"/>
    <property type="molecule type" value="Genomic_DNA"/>
</dbReference>
<feature type="domain" description="HTH deoR-type" evidence="4">
    <location>
        <begin position="7"/>
        <end position="62"/>
    </location>
</feature>
<dbReference type="InterPro" id="IPR018356">
    <property type="entry name" value="Tscrpt_reg_HTH_DeoR_CS"/>
</dbReference>
<reference evidence="5 6" key="1">
    <citation type="submission" date="2019-06" db="EMBL/GenBank/DDBJ databases">
        <title>Sequencing the genomes of 1000 actinobacteria strains.</title>
        <authorList>
            <person name="Klenk H.-P."/>
        </authorList>
    </citation>
    <scope>NUCLEOTIDE SEQUENCE [LARGE SCALE GENOMIC DNA]</scope>
    <source>
        <strain evidence="5 6">DSM 19560</strain>
    </source>
</reference>
<organism evidence="5 6">
    <name type="scientific">Rudaeicoccus suwonensis</name>
    <dbReference type="NCBI Taxonomy" id="657409"/>
    <lineage>
        <taxon>Bacteria</taxon>
        <taxon>Bacillati</taxon>
        <taxon>Actinomycetota</taxon>
        <taxon>Actinomycetes</taxon>
        <taxon>Micrococcales</taxon>
        <taxon>Dermacoccaceae</taxon>
        <taxon>Rudaeicoccus</taxon>
    </lineage>
</organism>
<dbReference type="Pfam" id="PF08220">
    <property type="entry name" value="HTH_DeoR"/>
    <property type="match status" value="1"/>
</dbReference>
<protein>
    <submittedName>
        <fullName evidence="5">DeoR family transcriptional regulator</fullName>
    </submittedName>
</protein>
<name>A0A561E9A0_9MICO</name>
<dbReference type="SMART" id="SM00420">
    <property type="entry name" value="HTH_DEOR"/>
    <property type="match status" value="1"/>
</dbReference>
<proteinExistence type="predicted"/>
<accession>A0A561E9A0</accession>
<dbReference type="InterPro" id="IPR050313">
    <property type="entry name" value="Carb_Metab_HTH_regulators"/>
</dbReference>
<sequence length="271" mass="28623">MTDTADRSPRWAMLMQLLAERGRLSVVEVCEQLDVSPATVRRDFNELAAQQLATRVHGGVVATAVAYELPARYRSAGKDAAKQQIAERASVLVEPGMVVGFNGGTTTTAVARAVAARPDLADHRQQPALTAVTNALNIAVELVLRPVVRTVGLGGVARPESYEQTGPITENAVDQMWFDLLILGVDGFDAATGATCRHPEEASINARMVARAERVVVVATAEKIGRATFSRICTAERVQTLVTDAAAEHPAVVALSEAGVDVASVIASSAD</sequence>
<gene>
    <name evidence="5" type="ORF">BKA23_1008</name>
</gene>
<dbReference type="Gene3D" id="1.10.10.10">
    <property type="entry name" value="Winged helix-like DNA-binding domain superfamily/Winged helix DNA-binding domain"/>
    <property type="match status" value="1"/>
</dbReference>
<dbReference type="Pfam" id="PF00455">
    <property type="entry name" value="DeoRC"/>
    <property type="match status" value="1"/>
</dbReference>
<comment type="caution">
    <text evidence="5">The sequence shown here is derived from an EMBL/GenBank/DDBJ whole genome shotgun (WGS) entry which is preliminary data.</text>
</comment>
<evidence type="ECO:0000256" key="3">
    <source>
        <dbReference type="ARBA" id="ARBA00023163"/>
    </source>
</evidence>